<keyword evidence="3" id="KW-1185">Reference proteome</keyword>
<dbReference type="AlphaFoldDB" id="A0A091DV70"/>
<dbReference type="EMBL" id="KN122016">
    <property type="protein sequence ID" value="KFO34175.1"/>
    <property type="molecule type" value="Genomic_DNA"/>
</dbReference>
<evidence type="ECO:0000313" key="3">
    <source>
        <dbReference type="Proteomes" id="UP000028990"/>
    </source>
</evidence>
<evidence type="ECO:0000256" key="1">
    <source>
        <dbReference type="SAM" id="MobiDB-lite"/>
    </source>
</evidence>
<sequence>MQQTFLRALIEDDIFLCCGSLAVPPVEPQEVVNNLTVSHGCTTLSHWLGAMNYEKSQQMGDNHAAGVLLCAGITSFPASPGSCRDSDESSETGRQNRSLLPPLNTALFVICGSTVEITGHGCVSLPDSNVLSGPMSSEVMPVCTEPKPTSQPTKHTITINTTTPPPPTQKTTVKTHVWELEGASIYQGQA</sequence>
<accession>A0A091DV70</accession>
<reference evidence="2 3" key="1">
    <citation type="submission" date="2013-11" db="EMBL/GenBank/DDBJ databases">
        <title>The Damaraland mole rat (Fukomys damarensis) genome and evolution of African mole rats.</title>
        <authorList>
            <person name="Gladyshev V.N."/>
            <person name="Fang X."/>
        </authorList>
    </citation>
    <scope>NUCLEOTIDE SEQUENCE [LARGE SCALE GENOMIC DNA]</scope>
    <source>
        <tissue evidence="2">Liver</tissue>
    </source>
</reference>
<evidence type="ECO:0000313" key="2">
    <source>
        <dbReference type="EMBL" id="KFO34175.1"/>
    </source>
</evidence>
<proteinExistence type="predicted"/>
<protein>
    <submittedName>
        <fullName evidence="2">Uncharacterized protein</fullName>
    </submittedName>
</protein>
<dbReference type="Proteomes" id="UP000028990">
    <property type="component" value="Unassembled WGS sequence"/>
</dbReference>
<feature type="region of interest" description="Disordered" evidence="1">
    <location>
        <begin position="143"/>
        <end position="171"/>
    </location>
</feature>
<gene>
    <name evidence="2" type="ORF">H920_04496</name>
</gene>
<feature type="compositionally biased region" description="Low complexity" evidence="1">
    <location>
        <begin position="151"/>
        <end position="162"/>
    </location>
</feature>
<name>A0A091DV70_FUKDA</name>
<organism evidence="2 3">
    <name type="scientific">Fukomys damarensis</name>
    <name type="common">Damaraland mole rat</name>
    <name type="synonym">Cryptomys damarensis</name>
    <dbReference type="NCBI Taxonomy" id="885580"/>
    <lineage>
        <taxon>Eukaryota</taxon>
        <taxon>Metazoa</taxon>
        <taxon>Chordata</taxon>
        <taxon>Craniata</taxon>
        <taxon>Vertebrata</taxon>
        <taxon>Euteleostomi</taxon>
        <taxon>Mammalia</taxon>
        <taxon>Eutheria</taxon>
        <taxon>Euarchontoglires</taxon>
        <taxon>Glires</taxon>
        <taxon>Rodentia</taxon>
        <taxon>Hystricomorpha</taxon>
        <taxon>Bathyergidae</taxon>
        <taxon>Fukomys</taxon>
    </lineage>
</organism>